<keyword evidence="1 2" id="KW-0238">DNA-binding</keyword>
<feature type="domain" description="HTH tetR-type" evidence="3">
    <location>
        <begin position="11"/>
        <end position="71"/>
    </location>
</feature>
<dbReference type="Proteomes" id="UP000248745">
    <property type="component" value="Unassembled WGS sequence"/>
</dbReference>
<dbReference type="InterPro" id="IPR036271">
    <property type="entry name" value="Tet_transcr_reg_TetR-rel_C_sf"/>
</dbReference>
<evidence type="ECO:0000259" key="3">
    <source>
        <dbReference type="PROSITE" id="PS50977"/>
    </source>
</evidence>
<dbReference type="PANTHER" id="PTHR43479">
    <property type="entry name" value="ACREF/ENVCD OPERON REPRESSOR-RELATED"/>
    <property type="match status" value="1"/>
</dbReference>
<feature type="DNA-binding region" description="H-T-H motif" evidence="2">
    <location>
        <begin position="34"/>
        <end position="53"/>
    </location>
</feature>
<organism evidence="4 5">
    <name type="scientific">Taibaiella soli</name>
    <dbReference type="NCBI Taxonomy" id="1649169"/>
    <lineage>
        <taxon>Bacteria</taxon>
        <taxon>Pseudomonadati</taxon>
        <taxon>Bacteroidota</taxon>
        <taxon>Chitinophagia</taxon>
        <taxon>Chitinophagales</taxon>
        <taxon>Chitinophagaceae</taxon>
        <taxon>Taibaiella</taxon>
    </lineage>
</organism>
<evidence type="ECO:0000313" key="4">
    <source>
        <dbReference type="EMBL" id="PZF74487.1"/>
    </source>
</evidence>
<dbReference type="PRINTS" id="PR00455">
    <property type="entry name" value="HTHTETR"/>
</dbReference>
<name>A0A2W2BF17_9BACT</name>
<reference evidence="4 5" key="1">
    <citation type="submission" date="2018-06" db="EMBL/GenBank/DDBJ databases">
        <title>Mucibacter soli gen. nov., sp. nov., a new member of the family Chitinophagaceae producing mucin.</title>
        <authorList>
            <person name="Kim M.-K."/>
            <person name="Park S."/>
            <person name="Kim T.-S."/>
            <person name="Joung Y."/>
            <person name="Han J.-H."/>
            <person name="Kim S.B."/>
        </authorList>
    </citation>
    <scope>NUCLEOTIDE SEQUENCE [LARGE SCALE GENOMIC DNA]</scope>
    <source>
        <strain evidence="4 5">R1-15</strain>
    </source>
</reference>
<dbReference type="PROSITE" id="PS50977">
    <property type="entry name" value="HTH_TETR_2"/>
    <property type="match status" value="1"/>
</dbReference>
<keyword evidence="5" id="KW-1185">Reference proteome</keyword>
<dbReference type="Gene3D" id="1.10.357.10">
    <property type="entry name" value="Tetracycline Repressor, domain 2"/>
    <property type="match status" value="1"/>
</dbReference>
<dbReference type="EMBL" id="QKTW01000003">
    <property type="protein sequence ID" value="PZF74487.1"/>
    <property type="molecule type" value="Genomic_DNA"/>
</dbReference>
<dbReference type="SUPFAM" id="SSF48498">
    <property type="entry name" value="Tetracyclin repressor-like, C-terminal domain"/>
    <property type="match status" value="1"/>
</dbReference>
<proteinExistence type="predicted"/>
<evidence type="ECO:0000313" key="5">
    <source>
        <dbReference type="Proteomes" id="UP000248745"/>
    </source>
</evidence>
<sequence length="212" mass="24262">MPKKAPIEKDVSAEEKIKEAARKLFTTKGYAATKTRDIAQEAGINLALLNYYFRSKEKLFHIIRAESLHKIGLEIVRIIYETDTSLEEKIKKLVAYYTETLMKEPDLPLFVLTEIRNNPEQLVDTIGIRDKVMNSVLMQQIMQGVMSGKLRPIHPVHFIINTISLTVFPFVAGPMLKLVANLNDDSFAALTTERKELVPEWIMMIMSQPEKK</sequence>
<dbReference type="InterPro" id="IPR001647">
    <property type="entry name" value="HTH_TetR"/>
</dbReference>
<accession>A0A2W2BF17</accession>
<protein>
    <submittedName>
        <fullName evidence="4">TetR/AcrR family transcriptional regulator</fullName>
    </submittedName>
</protein>
<evidence type="ECO:0000256" key="2">
    <source>
        <dbReference type="PROSITE-ProRule" id="PRU00335"/>
    </source>
</evidence>
<dbReference type="InterPro" id="IPR009057">
    <property type="entry name" value="Homeodomain-like_sf"/>
</dbReference>
<dbReference type="SUPFAM" id="SSF46689">
    <property type="entry name" value="Homeodomain-like"/>
    <property type="match status" value="1"/>
</dbReference>
<dbReference type="GO" id="GO:0003677">
    <property type="term" value="F:DNA binding"/>
    <property type="evidence" value="ECO:0007669"/>
    <property type="project" value="UniProtKB-UniRule"/>
</dbReference>
<dbReference type="AlphaFoldDB" id="A0A2W2BF17"/>
<dbReference type="RefSeq" id="WP_110997325.1">
    <property type="nucleotide sequence ID" value="NZ_QKTW01000003.1"/>
</dbReference>
<dbReference type="PANTHER" id="PTHR43479:SF11">
    <property type="entry name" value="ACREF_ENVCD OPERON REPRESSOR-RELATED"/>
    <property type="match status" value="1"/>
</dbReference>
<comment type="caution">
    <text evidence="4">The sequence shown here is derived from an EMBL/GenBank/DDBJ whole genome shotgun (WGS) entry which is preliminary data.</text>
</comment>
<evidence type="ECO:0000256" key="1">
    <source>
        <dbReference type="ARBA" id="ARBA00023125"/>
    </source>
</evidence>
<gene>
    <name evidence="4" type="ORF">DN068_02600</name>
</gene>
<dbReference type="OrthoDB" id="9789566at2"/>
<dbReference type="Pfam" id="PF00440">
    <property type="entry name" value="TetR_N"/>
    <property type="match status" value="1"/>
</dbReference>
<dbReference type="InterPro" id="IPR050624">
    <property type="entry name" value="HTH-type_Tx_Regulator"/>
</dbReference>